<comment type="caution">
    <text evidence="2">The sequence shown here is derived from an EMBL/GenBank/DDBJ whole genome shotgun (WGS) entry which is preliminary data.</text>
</comment>
<gene>
    <name evidence="2" type="ORF">B4110_3570</name>
</gene>
<evidence type="ECO:0000313" key="2">
    <source>
        <dbReference type="EMBL" id="KYD32740.1"/>
    </source>
</evidence>
<evidence type="ECO:0000313" key="3">
    <source>
        <dbReference type="Proteomes" id="UP000075324"/>
    </source>
</evidence>
<dbReference type="AlphaFoldDB" id="A0A150N7R2"/>
<evidence type="ECO:0000256" key="1">
    <source>
        <dbReference type="SAM" id="MobiDB-lite"/>
    </source>
</evidence>
<protein>
    <submittedName>
        <fullName evidence="2">Uncharacterized protein</fullName>
    </submittedName>
</protein>
<dbReference type="Proteomes" id="UP000075324">
    <property type="component" value="Unassembled WGS sequence"/>
</dbReference>
<proteinExistence type="predicted"/>
<feature type="compositionally biased region" description="Polar residues" evidence="1">
    <location>
        <begin position="1"/>
        <end position="10"/>
    </location>
</feature>
<accession>A0A150N7R2</accession>
<dbReference type="EMBL" id="LQYW01000007">
    <property type="protein sequence ID" value="KYD32740.1"/>
    <property type="molecule type" value="Genomic_DNA"/>
</dbReference>
<name>A0A150N7R2_9BACL</name>
<organism evidence="2 3">
    <name type="scientific">Parageobacillus toebii</name>
    <dbReference type="NCBI Taxonomy" id="153151"/>
    <lineage>
        <taxon>Bacteria</taxon>
        <taxon>Bacillati</taxon>
        <taxon>Bacillota</taxon>
        <taxon>Bacilli</taxon>
        <taxon>Bacillales</taxon>
        <taxon>Anoxybacillaceae</taxon>
        <taxon>Parageobacillus</taxon>
    </lineage>
</organism>
<feature type="region of interest" description="Disordered" evidence="1">
    <location>
        <begin position="1"/>
        <end position="25"/>
    </location>
</feature>
<reference evidence="2 3" key="1">
    <citation type="submission" date="2016-01" db="EMBL/GenBank/DDBJ databases">
        <title>Draft Genome Sequences of Seven Thermophilic Sporeformers Isolated from Foods.</title>
        <authorList>
            <person name="Berendsen E.M."/>
            <person name="Wells-Bennik M.H."/>
            <person name="Krawcyk A.O."/>
            <person name="De Jong A."/>
            <person name="Holsappel S."/>
            <person name="Eijlander R.T."/>
            <person name="Kuipers O.P."/>
        </authorList>
    </citation>
    <scope>NUCLEOTIDE SEQUENCE [LARGE SCALE GENOMIC DNA]</scope>
    <source>
        <strain evidence="2 3">B4110</strain>
    </source>
</reference>
<sequence>MAKDLNSNLLESLPGERYGSKQKEAKARRRMRGLFSSIFFVRQ</sequence>